<keyword evidence="4" id="KW-1185">Reference proteome</keyword>
<accession>A0A0T6LQA3</accession>
<dbReference type="eggNOG" id="COG2508">
    <property type="taxonomic scope" value="Bacteria"/>
</dbReference>
<feature type="domain" description="PucR C-terminal helix-turn-helix" evidence="1">
    <location>
        <begin position="351"/>
        <end position="409"/>
    </location>
</feature>
<evidence type="ECO:0008006" key="5">
    <source>
        <dbReference type="Google" id="ProtNLM"/>
    </source>
</evidence>
<dbReference type="EMBL" id="LLZU01000027">
    <property type="protein sequence ID" value="KRV48213.1"/>
    <property type="molecule type" value="Genomic_DNA"/>
</dbReference>
<sequence>MPTHRATAAVTAVPEAPSDRLSPARAAALRDRGLRTLSSHRSTLTQRVVASLRSTEEAYRGSRFPAGELAPWIDRSLSRGLAAFRVRPEERAATCDWASELGHARARQGVPLDSMLRAYHTGGQVLCLALMRWAAEEDLASSPSALLVDDVWNIVDLHCAAAVRTFRAAEAEAGSGDGRVGAFGSLLDTLLNGESDPAFCSAVARGLALPEHGRYAVVVERPAPGGGPVVAAELPGRVAGVRTIWRMHGECAIGLAVLGETAPSALVDALPTAPGRCTGVSLDVSGLSELGTARRLAELAARTVTSREGAACLADELPAALLVVRPDLAGELSQRTLAPVLALEPSDRDLLLATLKAWLDADGASSRAATALYCHRNTVLNRLRRLERLTRRSLSVPRDLVELSLALQAHELLSTGH</sequence>
<evidence type="ECO:0000259" key="2">
    <source>
        <dbReference type="Pfam" id="PF14361"/>
    </source>
</evidence>
<reference evidence="3 4" key="1">
    <citation type="submission" date="2015-10" db="EMBL/GenBank/DDBJ databases">
        <title>Draft genome sequence of pyrrolomycin-producing Streptomyces vitaminophilus.</title>
        <authorList>
            <person name="Graham D.E."/>
            <person name="Mahan K.M."/>
            <person name="Klingeman D.M."/>
            <person name="Hettich R.L."/>
            <person name="Parry R.J."/>
        </authorList>
    </citation>
    <scope>NUCLEOTIDE SEQUENCE [LARGE SCALE GENOMIC DNA]</scope>
    <source>
        <strain evidence="3 4">ATCC 31673</strain>
    </source>
</reference>
<organism evidence="3 4">
    <name type="scientific">Wenjunlia vitaminophila</name>
    <name type="common">Streptomyces vitaminophilus</name>
    <dbReference type="NCBI Taxonomy" id="76728"/>
    <lineage>
        <taxon>Bacteria</taxon>
        <taxon>Bacillati</taxon>
        <taxon>Actinomycetota</taxon>
        <taxon>Actinomycetes</taxon>
        <taxon>Kitasatosporales</taxon>
        <taxon>Streptomycetaceae</taxon>
        <taxon>Wenjunlia</taxon>
    </lineage>
</organism>
<feature type="domain" description="RsbT co-antagonist protein RsbRD N-terminal" evidence="2">
    <location>
        <begin position="43"/>
        <end position="178"/>
    </location>
</feature>
<comment type="caution">
    <text evidence="3">The sequence shown here is derived from an EMBL/GenBank/DDBJ whole genome shotgun (WGS) entry which is preliminary data.</text>
</comment>
<dbReference type="Pfam" id="PF13556">
    <property type="entry name" value="HTH_30"/>
    <property type="match status" value="1"/>
</dbReference>
<protein>
    <recommendedName>
        <fullName evidence="5">PucR family transcriptional regulator</fullName>
    </recommendedName>
</protein>
<dbReference type="InterPro" id="IPR051448">
    <property type="entry name" value="CdaR-like_regulators"/>
</dbReference>
<evidence type="ECO:0000259" key="1">
    <source>
        <dbReference type="Pfam" id="PF13556"/>
    </source>
</evidence>
<dbReference type="InterPro" id="IPR025751">
    <property type="entry name" value="RsbRD_N_dom"/>
</dbReference>
<dbReference type="PANTHER" id="PTHR33744:SF1">
    <property type="entry name" value="DNA-BINDING TRANSCRIPTIONAL ACTIVATOR ADER"/>
    <property type="match status" value="1"/>
</dbReference>
<dbReference type="RefSeq" id="WP_018385368.1">
    <property type="nucleotide sequence ID" value="NZ_LLZU01000027.1"/>
</dbReference>
<dbReference type="Pfam" id="PF14361">
    <property type="entry name" value="RsbRD_N"/>
    <property type="match status" value="1"/>
</dbReference>
<dbReference type="AlphaFoldDB" id="A0A0T6LQA3"/>
<dbReference type="Gene3D" id="1.10.10.2840">
    <property type="entry name" value="PucR C-terminal helix-turn-helix domain"/>
    <property type="match status" value="1"/>
</dbReference>
<evidence type="ECO:0000313" key="3">
    <source>
        <dbReference type="EMBL" id="KRV48213.1"/>
    </source>
</evidence>
<name>A0A0T6LQA3_WENVI</name>
<dbReference type="InterPro" id="IPR025736">
    <property type="entry name" value="PucR_C-HTH_dom"/>
</dbReference>
<gene>
    <name evidence="3" type="ORF">AQ490_25760</name>
</gene>
<dbReference type="Proteomes" id="UP000050867">
    <property type="component" value="Unassembled WGS sequence"/>
</dbReference>
<proteinExistence type="predicted"/>
<dbReference type="InterPro" id="IPR042070">
    <property type="entry name" value="PucR_C-HTH_sf"/>
</dbReference>
<dbReference type="OrthoDB" id="3196285at2"/>
<dbReference type="PANTHER" id="PTHR33744">
    <property type="entry name" value="CARBOHYDRATE DIACID REGULATOR"/>
    <property type="match status" value="1"/>
</dbReference>
<evidence type="ECO:0000313" key="4">
    <source>
        <dbReference type="Proteomes" id="UP000050867"/>
    </source>
</evidence>